<keyword evidence="1" id="KW-0472">Membrane</keyword>
<evidence type="ECO:0000313" key="2">
    <source>
        <dbReference type="EMBL" id="CAZ88707.1"/>
    </source>
</evidence>
<reference evidence="3" key="2">
    <citation type="journal article" date="2010" name="PLoS Genet.">
        <title>Structure, function, and evolution of the Thiomonas spp. genome.</title>
        <authorList>
            <person name="Arsene-Ploetze F."/>
            <person name="Koechler S."/>
            <person name="Marchal M."/>
            <person name="Coppee J.Y."/>
            <person name="Chandler M."/>
            <person name="Bonnefoy V."/>
            <person name="Brochier-Armanet C."/>
            <person name="Barakat M."/>
            <person name="Barbe V."/>
            <person name="Battaglia-Brunet F."/>
            <person name="Bruneel O."/>
            <person name="Bryan C.G."/>
            <person name="Cleiss-Arnold J."/>
            <person name="Cruveiller S."/>
            <person name="Erhardt M."/>
            <person name="Heinrich-Salmeron A."/>
            <person name="Hommais F."/>
            <person name="Joulian C."/>
            <person name="Krin E."/>
            <person name="Lieutaud A."/>
            <person name="Lievremont D."/>
            <person name="Michel C."/>
            <person name="Muller D."/>
            <person name="Ortet P."/>
            <person name="Proux C."/>
            <person name="Siguier P."/>
            <person name="Roche D."/>
            <person name="Rouy Z."/>
            <person name="Salvignol G."/>
            <person name="Slyemi D."/>
            <person name="Talla E."/>
            <person name="Weiss S."/>
            <person name="Weissenbach J."/>
            <person name="Medigue C."/>
            <person name="Bertin P.N."/>
        </authorList>
    </citation>
    <scope>NUCLEOTIDE SEQUENCE [LARGE SCALE GENOMIC DNA]</scope>
    <source>
        <strain evidence="3">DSM 22701 / CIP 110005 / 3As</strain>
    </source>
</reference>
<keyword evidence="1" id="KW-1133">Transmembrane helix</keyword>
<dbReference type="eggNOG" id="ENOG5032MGR">
    <property type="taxonomic scope" value="Bacteria"/>
</dbReference>
<organism evidence="2 3">
    <name type="scientific">Thiomonas arsenitoxydans (strain DSM 22701 / CIP 110005 / 3As)</name>
    <dbReference type="NCBI Taxonomy" id="426114"/>
    <lineage>
        <taxon>Bacteria</taxon>
        <taxon>Pseudomonadati</taxon>
        <taxon>Pseudomonadota</taxon>
        <taxon>Betaproteobacteria</taxon>
        <taxon>Burkholderiales</taxon>
        <taxon>Thiomonas</taxon>
    </lineage>
</organism>
<evidence type="ECO:0000313" key="3">
    <source>
        <dbReference type="Proteomes" id="UP000002372"/>
    </source>
</evidence>
<keyword evidence="1" id="KW-0812">Transmembrane</keyword>
<name>D6CTT8_THIA3</name>
<accession>D6CTT8</accession>
<gene>
    <name evidence="2" type="ordered locus">THI_2050</name>
</gene>
<dbReference type="KEGG" id="thi:THI_2050"/>
<dbReference type="Proteomes" id="UP000002372">
    <property type="component" value="Chromosome"/>
</dbReference>
<protein>
    <submittedName>
        <fullName evidence="2">Uncharacterized protein</fullName>
    </submittedName>
</protein>
<feature type="transmembrane region" description="Helical" evidence="1">
    <location>
        <begin position="169"/>
        <end position="190"/>
    </location>
</feature>
<evidence type="ECO:0000256" key="1">
    <source>
        <dbReference type="SAM" id="Phobius"/>
    </source>
</evidence>
<dbReference type="AlphaFoldDB" id="D6CTT8"/>
<dbReference type="EMBL" id="FP475956">
    <property type="protein sequence ID" value="CAZ88707.1"/>
    <property type="molecule type" value="Genomic_DNA"/>
</dbReference>
<dbReference type="HOGENOM" id="CLU_1399838_0_0_4"/>
<dbReference type="RefSeq" id="WP_013106015.1">
    <property type="nucleotide sequence ID" value="NC_014145.1"/>
</dbReference>
<sequence length="196" mass="22104">MTFFETYGKEIFSLLVPVVTFLLNRHFKSKARLLVALPHQFTFLVQQPLLNEKGEVISQTQTVKTNSFIVRNAGRESATKVELVFNWKPMCLNLWPVRHYEEHVESDKRYVLIFDNLAPGEALGLEVMSVNIDLPSLVNVRSEQCIAQNINMYPQPVVSNAVRVAATGFMALGLGAAVYLAIILVQFLVLRTPFGH</sequence>
<dbReference type="OrthoDB" id="6637751at2"/>
<reference key="1">
    <citation type="submission" date="2009-07" db="EMBL/GenBank/DDBJ databases">
        <authorList>
            <person name="Genoscope - CEA"/>
        </authorList>
    </citation>
    <scope>NUCLEOTIDE SEQUENCE</scope>
    <source>
        <strain>3As</strain>
    </source>
</reference>
<proteinExistence type="predicted"/>